<dbReference type="InterPro" id="IPR036736">
    <property type="entry name" value="ACP-like_sf"/>
</dbReference>
<protein>
    <recommendedName>
        <fullName evidence="9 10">Acyl carrier protein</fullName>
        <shortName evidence="9">ACP</shortName>
    </recommendedName>
</protein>
<evidence type="ECO:0000256" key="2">
    <source>
        <dbReference type="ARBA" id="ARBA00010930"/>
    </source>
</evidence>
<keyword evidence="5 9" id="KW-0597">Phosphoprotein</keyword>
<evidence type="ECO:0000313" key="13">
    <source>
        <dbReference type="EMBL" id="AMW04920.1"/>
    </source>
</evidence>
<dbReference type="RefSeq" id="WP_026850819.1">
    <property type="nucleotide sequence ID" value="NZ_CP011454.1"/>
</dbReference>
<gene>
    <name evidence="9" type="primary">acpP</name>
    <name evidence="13" type="ORF">GEMMAAP_08880</name>
</gene>
<dbReference type="EMBL" id="CP011454">
    <property type="protein sequence ID" value="AMW04920.1"/>
    <property type="molecule type" value="Genomic_DNA"/>
</dbReference>
<comment type="PTM">
    <text evidence="11">4'-phosphopantetheine is transferred from CoA to a specific serine of apo-ACP by acpS.</text>
</comment>
<dbReference type="AlphaFoldDB" id="A0A143BKA3"/>
<reference evidence="13 14" key="2">
    <citation type="journal article" date="2016" name="Environ. Microbiol. Rep.">
        <title>Metagenomic evidence for the presence of phototrophic Gemmatimonadetes bacteria in diverse environments.</title>
        <authorList>
            <person name="Zeng Y."/>
            <person name="Baumbach J."/>
            <person name="Barbosa E.G."/>
            <person name="Azevedo V."/>
            <person name="Zhang C."/>
            <person name="Koblizek M."/>
        </authorList>
    </citation>
    <scope>NUCLEOTIDE SEQUENCE [LARGE SCALE GENOMIC DNA]</scope>
    <source>
        <strain evidence="13 14">AP64</strain>
    </source>
</reference>
<accession>A0A143BKA3</accession>
<feature type="modified residue" description="O-(pantetheine 4'-phosphoryl)serine" evidence="9">
    <location>
        <position position="37"/>
    </location>
</feature>
<dbReference type="NCBIfam" id="NF002151">
    <property type="entry name" value="PRK00982.1-5"/>
    <property type="match status" value="1"/>
</dbReference>
<reference evidence="13 14" key="1">
    <citation type="journal article" date="2014" name="Proc. Natl. Acad. Sci. U.S.A.">
        <title>Functional type 2 photosynthetic reaction centers found in the rare bacterial phylum Gemmatimonadetes.</title>
        <authorList>
            <person name="Zeng Y."/>
            <person name="Feng F."/>
            <person name="Medova H."/>
            <person name="Dean J."/>
            <person name="Koblizek M."/>
        </authorList>
    </citation>
    <scope>NUCLEOTIDE SEQUENCE [LARGE SCALE GENOMIC DNA]</scope>
    <source>
        <strain evidence="13 14">AP64</strain>
    </source>
</reference>
<keyword evidence="3 9" id="KW-0596">Phosphopantetheine</keyword>
<name>A0A143BKA3_9BACT</name>
<dbReference type="NCBIfam" id="NF002150">
    <property type="entry name" value="PRK00982.1-4"/>
    <property type="match status" value="1"/>
</dbReference>
<feature type="domain" description="Carrier" evidence="12">
    <location>
        <begin position="2"/>
        <end position="77"/>
    </location>
</feature>
<evidence type="ECO:0000313" key="14">
    <source>
        <dbReference type="Proteomes" id="UP000076404"/>
    </source>
</evidence>
<comment type="similarity">
    <text evidence="2 9">Belongs to the acyl carrier protein (ACP) family.</text>
</comment>
<dbReference type="OrthoDB" id="9804551at2"/>
<dbReference type="NCBIfam" id="TIGR00517">
    <property type="entry name" value="acyl_carrier"/>
    <property type="match status" value="1"/>
</dbReference>
<dbReference type="Proteomes" id="UP000076404">
    <property type="component" value="Chromosome"/>
</dbReference>
<dbReference type="NCBIfam" id="NF002148">
    <property type="entry name" value="PRK00982.1-2"/>
    <property type="match status" value="1"/>
</dbReference>
<dbReference type="eggNOG" id="COG0236">
    <property type="taxonomic scope" value="Bacteria"/>
</dbReference>
<evidence type="ECO:0000256" key="3">
    <source>
        <dbReference type="ARBA" id="ARBA00022450"/>
    </source>
</evidence>
<dbReference type="UniPathway" id="UPA00094"/>
<keyword evidence="4 9" id="KW-0444">Lipid biosynthesis</keyword>
<dbReference type="InterPro" id="IPR009081">
    <property type="entry name" value="PP-bd_ACP"/>
</dbReference>
<keyword evidence="9" id="KW-0963">Cytoplasm</keyword>
<dbReference type="Gene3D" id="1.10.1200.10">
    <property type="entry name" value="ACP-like"/>
    <property type="match status" value="1"/>
</dbReference>
<evidence type="ECO:0000256" key="10">
    <source>
        <dbReference type="NCBIfam" id="TIGR00517"/>
    </source>
</evidence>
<comment type="subcellular location">
    <subcellularLocation>
        <location evidence="9">Cytoplasm</location>
    </subcellularLocation>
</comment>
<organism evidence="13 14">
    <name type="scientific">Gemmatimonas phototrophica</name>
    <dbReference type="NCBI Taxonomy" id="1379270"/>
    <lineage>
        <taxon>Bacteria</taxon>
        <taxon>Pseudomonadati</taxon>
        <taxon>Gemmatimonadota</taxon>
        <taxon>Gemmatimonadia</taxon>
        <taxon>Gemmatimonadales</taxon>
        <taxon>Gemmatimonadaceae</taxon>
        <taxon>Gemmatimonas</taxon>
    </lineage>
</organism>
<dbReference type="GO" id="GO:0000036">
    <property type="term" value="F:acyl carrier activity"/>
    <property type="evidence" value="ECO:0007669"/>
    <property type="project" value="UniProtKB-UniRule"/>
</dbReference>
<dbReference type="InterPro" id="IPR003231">
    <property type="entry name" value="ACP"/>
</dbReference>
<evidence type="ECO:0000256" key="8">
    <source>
        <dbReference type="ARBA" id="ARBA00023160"/>
    </source>
</evidence>
<dbReference type="Pfam" id="PF00550">
    <property type="entry name" value="PP-binding"/>
    <property type="match status" value="1"/>
</dbReference>
<evidence type="ECO:0000256" key="11">
    <source>
        <dbReference type="RuleBase" id="RU003545"/>
    </source>
</evidence>
<dbReference type="PROSITE" id="PS00012">
    <property type="entry name" value="PHOSPHOPANTETHEINE"/>
    <property type="match status" value="1"/>
</dbReference>
<dbReference type="PROSITE" id="PS50075">
    <property type="entry name" value="CARRIER"/>
    <property type="match status" value="1"/>
</dbReference>
<dbReference type="GO" id="GO:0005829">
    <property type="term" value="C:cytosol"/>
    <property type="evidence" value="ECO:0007669"/>
    <property type="project" value="TreeGrafter"/>
</dbReference>
<dbReference type="STRING" id="1379270.GEMMAAP_08880"/>
<dbReference type="HAMAP" id="MF_01217">
    <property type="entry name" value="Acyl_carrier"/>
    <property type="match status" value="1"/>
</dbReference>
<evidence type="ECO:0000256" key="1">
    <source>
        <dbReference type="ARBA" id="ARBA00005194"/>
    </source>
</evidence>
<dbReference type="SUPFAM" id="SSF47336">
    <property type="entry name" value="ACP-like"/>
    <property type="match status" value="1"/>
</dbReference>
<dbReference type="GO" id="GO:0009245">
    <property type="term" value="P:lipid A biosynthetic process"/>
    <property type="evidence" value="ECO:0007669"/>
    <property type="project" value="TreeGrafter"/>
</dbReference>
<comment type="PTM">
    <text evidence="9">4'-phosphopantetheine is transferred from CoA to a specific serine of apo-ACP by AcpS. This modification is essential for activity because fatty acids are bound in thioester linkage to the sulfhydryl of the prosthetic group.</text>
</comment>
<evidence type="ECO:0000256" key="9">
    <source>
        <dbReference type="HAMAP-Rule" id="MF_01217"/>
    </source>
</evidence>
<dbReference type="FunFam" id="1.10.1200.10:FF:000003">
    <property type="entry name" value="Acyl carrier protein"/>
    <property type="match status" value="1"/>
</dbReference>
<keyword evidence="14" id="KW-1185">Reference proteome</keyword>
<evidence type="ECO:0000256" key="6">
    <source>
        <dbReference type="ARBA" id="ARBA00022832"/>
    </source>
</evidence>
<dbReference type="GO" id="GO:0016020">
    <property type="term" value="C:membrane"/>
    <property type="evidence" value="ECO:0007669"/>
    <property type="project" value="GOC"/>
</dbReference>
<dbReference type="GO" id="GO:0000035">
    <property type="term" value="F:acyl binding"/>
    <property type="evidence" value="ECO:0007669"/>
    <property type="project" value="TreeGrafter"/>
</dbReference>
<dbReference type="KEGG" id="gph:GEMMAAP_08880"/>
<keyword evidence="8 9" id="KW-0275">Fatty acid biosynthesis</keyword>
<keyword evidence="7 9" id="KW-0443">Lipid metabolism</keyword>
<keyword evidence="6 9" id="KW-0276">Fatty acid metabolism</keyword>
<dbReference type="PANTHER" id="PTHR20863:SF76">
    <property type="entry name" value="CARRIER DOMAIN-CONTAINING PROTEIN"/>
    <property type="match status" value="1"/>
</dbReference>
<comment type="pathway">
    <text evidence="1 9 11">Lipid metabolism; fatty acid biosynthesis.</text>
</comment>
<comment type="function">
    <text evidence="9 11">Carrier of the growing fatty acid chain in fatty acid biosynthesis.</text>
</comment>
<dbReference type="PANTHER" id="PTHR20863">
    <property type="entry name" value="ACYL CARRIER PROTEIN"/>
    <property type="match status" value="1"/>
</dbReference>
<proteinExistence type="inferred from homology"/>
<evidence type="ECO:0000256" key="5">
    <source>
        <dbReference type="ARBA" id="ARBA00022553"/>
    </source>
</evidence>
<evidence type="ECO:0000259" key="12">
    <source>
        <dbReference type="PROSITE" id="PS50075"/>
    </source>
</evidence>
<dbReference type="InterPro" id="IPR006162">
    <property type="entry name" value="Ppantetheine_attach_site"/>
</dbReference>
<sequence>MSDNASKIKDIIEKELGVEREKLTPEASFIEDLGADSLDIVELVMEFEKEFNIDIPDEDAEKLRTVGDAIAYLEAKVTG</sequence>
<evidence type="ECO:0000256" key="4">
    <source>
        <dbReference type="ARBA" id="ARBA00022516"/>
    </source>
</evidence>
<evidence type="ECO:0000256" key="7">
    <source>
        <dbReference type="ARBA" id="ARBA00023098"/>
    </source>
</evidence>